<dbReference type="Proteomes" id="UP000321323">
    <property type="component" value="Chromosome"/>
</dbReference>
<evidence type="ECO:0000313" key="1">
    <source>
        <dbReference type="EMBL" id="WUR13025.1"/>
    </source>
</evidence>
<reference evidence="1 2" key="1">
    <citation type="journal article" date="2019" name="Int. J. Syst. Evol. Microbiol.">
        <title>The Draft Whole-Genome Sequence of the Antibiotic Producer Empedobacter haloabium ATCC 31962 Provides Indications for Its Taxonomic Reclassification.</title>
        <authorList>
            <person name="Miess H."/>
            <person name="Arlt P."/>
            <person name="Apel A.K."/>
            <person name="Weber T."/>
            <person name="Nieselt K."/>
            <person name="Hanssen F."/>
            <person name="Czemmel S."/>
            <person name="Nahnsen S."/>
            <person name="Gross H."/>
        </authorList>
    </citation>
    <scope>NUCLEOTIDE SEQUENCE [LARGE SCALE GENOMIC DNA]</scope>
    <source>
        <strain evidence="1 2">ATCC 31962</strain>
    </source>
</reference>
<keyword evidence="2" id="KW-1185">Reference proteome</keyword>
<proteinExistence type="predicted"/>
<organism evidence="1 2">
    <name type="scientific">[Empedobacter] haloabium</name>
    <dbReference type="NCBI Taxonomy" id="592317"/>
    <lineage>
        <taxon>Bacteria</taxon>
        <taxon>Pseudomonadati</taxon>
        <taxon>Pseudomonadota</taxon>
        <taxon>Betaproteobacteria</taxon>
        <taxon>Burkholderiales</taxon>
        <taxon>Oxalobacteraceae</taxon>
        <taxon>Telluria group</taxon>
        <taxon>Telluria group incertae sedis</taxon>
    </lineage>
</organism>
<sequence>MLTPAHYPLALVAHDAGAFNHLLAWYDAGLLGPAGAIRACVAGPAAKLWGERGPVLTLDAALDGAAAVLSGTGWATDLEHDARRAARDRGLISLAVIDHWTNYPQRFERHGETVLPDALWVTDPHARALAEATFPGVPVTEQPNVYLERQAAQVRALAAAAGTGSMAARVLYVLEPLRDTWGQLSQPGEFLALDFFVEHLARLGLEGCTLHLRPHPSDPPGKYDAWLARHAALNAAIDPALSLAEALAWADTVAGCQTYAMVVALAAGKQVVSSVPPWAPPCVLPHPDIVRLSDLLSHAEGPRASTTEGALS</sequence>
<evidence type="ECO:0000313" key="2">
    <source>
        <dbReference type="Proteomes" id="UP000321323"/>
    </source>
</evidence>
<dbReference type="EMBL" id="CP136508">
    <property type="protein sequence ID" value="WUR13025.1"/>
    <property type="molecule type" value="Genomic_DNA"/>
</dbReference>
<name>A0ABZ1UJV4_9BURK</name>
<gene>
    <name evidence="1" type="ORF">E7V67_025605</name>
</gene>
<accession>A0ABZ1UJV4</accession>
<protein>
    <submittedName>
        <fullName evidence="1">Uncharacterized protein</fullName>
    </submittedName>
</protein>